<feature type="domain" description="Serine aminopeptidase S33" evidence="1">
    <location>
        <begin position="150"/>
        <end position="265"/>
    </location>
</feature>
<dbReference type="Pfam" id="PF12146">
    <property type="entry name" value="Hydrolase_4"/>
    <property type="match status" value="1"/>
</dbReference>
<dbReference type="InterPro" id="IPR022742">
    <property type="entry name" value="Hydrolase_4"/>
</dbReference>
<dbReference type="Gene3D" id="3.40.50.1820">
    <property type="entry name" value="alpha/beta hydrolase"/>
    <property type="match status" value="1"/>
</dbReference>
<dbReference type="RefSeq" id="WP_148596476.1">
    <property type="nucleotide sequence ID" value="NZ_CP042997.1"/>
</dbReference>
<sequence length="428" mass="45951">MKRSPIPRTAPALVLMIMLGLPAYGAERTIRIPLDDKGRVPVAEVVSAIGAATGVAIERPAVDLSLPTKGIAGSLTRTLLQECLGADVRVAYRPGALELGVDEAGLGEPHRGEWKTRLDELAERSLQASRRKQYYGMSARPSYRANDAGRPTVCLVHGLNSSSGGFAHLIPHLEQAGYGVVVFDYPFNQPIDDSCAQFRCDWQAFRARVEEKRAWAILAHSMGALVARSYVEGPGRGKEDVSSLILVAPVNQGAHVARLQPILQTITSLYAINGGRTGHALAQLSDGIGQAADDMLPGSPFLRRINAAGPAPGVRYHIVAGSVGVLSGDVRRQVEERLEAMSRGAGLFGMVTRVAGRDLPAVLDELADGTGDGCVAIERTRLPGVDDHVVIRANHAELIRAPLLFADDGPVPCMPHVLDWLREDFKER</sequence>
<dbReference type="GO" id="GO:0016787">
    <property type="term" value="F:hydrolase activity"/>
    <property type="evidence" value="ECO:0007669"/>
    <property type="project" value="UniProtKB-KW"/>
</dbReference>
<keyword evidence="2" id="KW-0378">Hydrolase</keyword>
<gene>
    <name evidence="2" type="ORF">OJF2_54230</name>
</gene>
<accession>A0A5B9W8A8</accession>
<evidence type="ECO:0000313" key="3">
    <source>
        <dbReference type="Proteomes" id="UP000324233"/>
    </source>
</evidence>
<dbReference type="PANTHER" id="PTHR37946:SF1">
    <property type="entry name" value="SLL1969 PROTEIN"/>
    <property type="match status" value="1"/>
</dbReference>
<proteinExistence type="predicted"/>
<organism evidence="2 3">
    <name type="scientific">Aquisphaera giovannonii</name>
    <dbReference type="NCBI Taxonomy" id="406548"/>
    <lineage>
        <taxon>Bacteria</taxon>
        <taxon>Pseudomonadati</taxon>
        <taxon>Planctomycetota</taxon>
        <taxon>Planctomycetia</taxon>
        <taxon>Isosphaerales</taxon>
        <taxon>Isosphaeraceae</taxon>
        <taxon>Aquisphaera</taxon>
    </lineage>
</organism>
<dbReference type="AlphaFoldDB" id="A0A5B9W8A8"/>
<dbReference type="EMBL" id="CP042997">
    <property type="protein sequence ID" value="QEH36838.1"/>
    <property type="molecule type" value="Genomic_DNA"/>
</dbReference>
<dbReference type="SUPFAM" id="SSF53474">
    <property type="entry name" value="alpha/beta-Hydrolases"/>
    <property type="match status" value="1"/>
</dbReference>
<dbReference type="InterPro" id="IPR029058">
    <property type="entry name" value="AB_hydrolase_fold"/>
</dbReference>
<name>A0A5B9W8A8_9BACT</name>
<evidence type="ECO:0000259" key="1">
    <source>
        <dbReference type="Pfam" id="PF12146"/>
    </source>
</evidence>
<dbReference type="Proteomes" id="UP000324233">
    <property type="component" value="Chromosome"/>
</dbReference>
<evidence type="ECO:0000313" key="2">
    <source>
        <dbReference type="EMBL" id="QEH36838.1"/>
    </source>
</evidence>
<keyword evidence="3" id="KW-1185">Reference proteome</keyword>
<dbReference type="PANTHER" id="PTHR37946">
    <property type="entry name" value="SLL1969 PROTEIN"/>
    <property type="match status" value="1"/>
</dbReference>
<dbReference type="KEGG" id="agv:OJF2_54230"/>
<reference evidence="2 3" key="1">
    <citation type="submission" date="2019-08" db="EMBL/GenBank/DDBJ databases">
        <title>Deep-cultivation of Planctomycetes and their phenomic and genomic characterization uncovers novel biology.</title>
        <authorList>
            <person name="Wiegand S."/>
            <person name="Jogler M."/>
            <person name="Boedeker C."/>
            <person name="Pinto D."/>
            <person name="Vollmers J."/>
            <person name="Rivas-Marin E."/>
            <person name="Kohn T."/>
            <person name="Peeters S.H."/>
            <person name="Heuer A."/>
            <person name="Rast P."/>
            <person name="Oberbeckmann S."/>
            <person name="Bunk B."/>
            <person name="Jeske O."/>
            <person name="Meyerdierks A."/>
            <person name="Storesund J.E."/>
            <person name="Kallscheuer N."/>
            <person name="Luecker S."/>
            <person name="Lage O.M."/>
            <person name="Pohl T."/>
            <person name="Merkel B.J."/>
            <person name="Hornburger P."/>
            <person name="Mueller R.-W."/>
            <person name="Bruemmer F."/>
            <person name="Labrenz M."/>
            <person name="Spormann A.M."/>
            <person name="Op den Camp H."/>
            <person name="Overmann J."/>
            <person name="Amann R."/>
            <person name="Jetten M.S.M."/>
            <person name="Mascher T."/>
            <person name="Medema M.H."/>
            <person name="Devos D.P."/>
            <person name="Kaster A.-K."/>
            <person name="Ovreas L."/>
            <person name="Rohde M."/>
            <person name="Galperin M.Y."/>
            <person name="Jogler C."/>
        </authorList>
    </citation>
    <scope>NUCLEOTIDE SEQUENCE [LARGE SCALE GENOMIC DNA]</scope>
    <source>
        <strain evidence="2 3">OJF2</strain>
    </source>
</reference>
<dbReference type="OrthoDB" id="556502at2"/>
<protein>
    <submittedName>
        <fullName evidence="2">Alpha/beta hydrolase family protein</fullName>
    </submittedName>
</protein>